<evidence type="ECO:0000256" key="6">
    <source>
        <dbReference type="ARBA" id="ARBA00022989"/>
    </source>
</evidence>
<comment type="similarity">
    <text evidence="2 10">Belongs to the membrane-bound acyltransferase family. Sterol o-acyltransferase subfamily.</text>
</comment>
<name>A0AAD9CYC9_PAPLA</name>
<dbReference type="InterPro" id="IPR004299">
    <property type="entry name" value="MBOAT_fam"/>
</dbReference>
<keyword evidence="15" id="KW-1185">Reference proteome</keyword>
<feature type="transmembrane region" description="Helical" evidence="13">
    <location>
        <begin position="168"/>
        <end position="188"/>
    </location>
</feature>
<feature type="active site" evidence="11">
    <location>
        <position position="554"/>
    </location>
</feature>
<evidence type="ECO:0000256" key="9">
    <source>
        <dbReference type="ARBA" id="ARBA00023568"/>
    </source>
</evidence>
<comment type="function">
    <text evidence="9">Sterol O-acyltransferase that catalyzes the formation of stery esters.</text>
</comment>
<evidence type="ECO:0000256" key="10">
    <source>
        <dbReference type="PIRNR" id="PIRNR000439"/>
    </source>
</evidence>
<keyword evidence="8 10" id="KW-0012">Acyltransferase</keyword>
<protein>
    <recommendedName>
        <fullName evidence="10">O-acyltransferase</fullName>
    </recommendedName>
</protein>
<dbReference type="InterPro" id="IPR014371">
    <property type="entry name" value="Oat_ACAT_DAG_ARE"/>
</dbReference>
<gene>
    <name evidence="14" type="ORF">DB88DRAFT_496051</name>
</gene>
<keyword evidence="6 13" id="KW-1133">Transmembrane helix</keyword>
<organism evidence="14 15">
    <name type="scientific">Papiliotrema laurentii</name>
    <name type="common">Cryptococcus laurentii</name>
    <dbReference type="NCBI Taxonomy" id="5418"/>
    <lineage>
        <taxon>Eukaryota</taxon>
        <taxon>Fungi</taxon>
        <taxon>Dikarya</taxon>
        <taxon>Basidiomycota</taxon>
        <taxon>Agaricomycotina</taxon>
        <taxon>Tremellomycetes</taxon>
        <taxon>Tremellales</taxon>
        <taxon>Rhynchogastremaceae</taxon>
        <taxon>Papiliotrema</taxon>
    </lineage>
</organism>
<comment type="caution">
    <text evidence="14">The sequence shown here is derived from an EMBL/GenBank/DDBJ whole genome shotgun (WGS) entry which is preliminary data.</text>
</comment>
<evidence type="ECO:0000256" key="13">
    <source>
        <dbReference type="SAM" id="Phobius"/>
    </source>
</evidence>
<evidence type="ECO:0000313" key="14">
    <source>
        <dbReference type="EMBL" id="KAK1922710.1"/>
    </source>
</evidence>
<feature type="transmembrane region" description="Helical" evidence="13">
    <location>
        <begin position="93"/>
        <end position="113"/>
    </location>
</feature>
<evidence type="ECO:0000256" key="3">
    <source>
        <dbReference type="ARBA" id="ARBA00022679"/>
    </source>
</evidence>
<reference evidence="14" key="1">
    <citation type="submission" date="2023-02" db="EMBL/GenBank/DDBJ databases">
        <title>Identification and recombinant expression of a fungal hydrolase from Papiliotrema laurentii that hydrolyzes apple cutin and clears colloidal polyester polyurethane.</title>
        <authorList>
            <consortium name="DOE Joint Genome Institute"/>
            <person name="Roman V.A."/>
            <person name="Bojanowski C."/>
            <person name="Crable B.R."/>
            <person name="Wagner D.N."/>
            <person name="Hung C.S."/>
            <person name="Nadeau L.J."/>
            <person name="Schratz L."/>
            <person name="Haridas S."/>
            <person name="Pangilinan J."/>
            <person name="Lipzen A."/>
            <person name="Na H."/>
            <person name="Yan M."/>
            <person name="Ng V."/>
            <person name="Grigoriev I.V."/>
            <person name="Spatafora J.W."/>
            <person name="Barlow D."/>
            <person name="Biffinger J."/>
            <person name="Kelley-Loughnane N."/>
            <person name="Varaljay V.A."/>
            <person name="Crookes-Goodson W.J."/>
        </authorList>
    </citation>
    <scope>NUCLEOTIDE SEQUENCE</scope>
    <source>
        <strain evidence="14">5307AH</strain>
    </source>
</reference>
<evidence type="ECO:0000256" key="5">
    <source>
        <dbReference type="ARBA" id="ARBA00022824"/>
    </source>
</evidence>
<accession>A0AAD9CYC9</accession>
<feature type="transmembrane region" description="Helical" evidence="13">
    <location>
        <begin position="461"/>
        <end position="480"/>
    </location>
</feature>
<keyword evidence="3 10" id="KW-0808">Transferase</keyword>
<dbReference type="GO" id="GO:0005789">
    <property type="term" value="C:endoplasmic reticulum membrane"/>
    <property type="evidence" value="ECO:0007669"/>
    <property type="project" value="UniProtKB-SubCell"/>
</dbReference>
<evidence type="ECO:0000313" key="15">
    <source>
        <dbReference type="Proteomes" id="UP001182556"/>
    </source>
</evidence>
<dbReference type="Proteomes" id="UP001182556">
    <property type="component" value="Unassembled WGS sequence"/>
</dbReference>
<dbReference type="AlphaFoldDB" id="A0AAD9CYC9"/>
<feature type="transmembrane region" description="Helical" evidence="13">
    <location>
        <begin position="542"/>
        <end position="561"/>
    </location>
</feature>
<dbReference type="PANTHER" id="PTHR10408:SF9">
    <property type="entry name" value="STEROL O-ACYLTRANSFERASE 2-RELATED"/>
    <property type="match status" value="1"/>
</dbReference>
<feature type="transmembrane region" description="Helical" evidence="13">
    <location>
        <begin position="597"/>
        <end position="615"/>
    </location>
</feature>
<keyword evidence="5 10" id="KW-0256">Endoplasmic reticulum</keyword>
<comment type="subcellular location">
    <subcellularLocation>
        <location evidence="1 10">Endoplasmic reticulum membrane</location>
        <topology evidence="1 10">Multi-pass membrane protein</topology>
    </subcellularLocation>
</comment>
<sequence>MAATRARAHTTTPLTPTNPPSDIRLNSASDSDTVEMTTTLSKTEDNVIATPAGVVHVRPYRSSSNAQLKAVLSFTPRVSSLDRHNTKSQTDEFRGFFVLFWIGLALLFLRTSIESWEQNRTPLSWNFGRLITRDALVLALSDGIMMITSFLCVPFVKALQHRWISYYWTGAIIQHVFQTTYLFVAIWWGYHRQWYWVQAGFLVLHSLSMLMKMHSYMAHNGMLATVFFRLKQERQALAELVDSLPGGREAVLEEAAARRATLEAQEASTPVGTPGTVTPGADINPLSRAAAIYSSQSSPGATPEPELRRRSNPRPGNRRSKLATDALPKPDPNLPHGTSLEPAAVITPHDEKTPSALAWSSNERVALLARNVDAMEEELKSNGAKGLVWPQNVTYAHFLDYLCIPTLVYQLEYPRTDTMRPLVVLEKIVATFGTFSLIYLITEHYIMPYTPQPGDSLLKSFINLALPMMINYLLIFYIIFECVCTGFAELSYFADREFYQDWWNSTSWDQFSRKWNKPVHTFLLRHVYASTMYGLQLSKTSATFLTFLLSALCHELVMAVVTKKIRPYLFLMQMAQLPLIALGRVPAIKRNKTVGNIVFWLGLMLGFPFLAVCYLRY</sequence>
<dbReference type="GO" id="GO:0034737">
    <property type="term" value="F:ergosterol O-acyltransferase activity"/>
    <property type="evidence" value="ECO:0007669"/>
    <property type="project" value="TreeGrafter"/>
</dbReference>
<feature type="region of interest" description="Disordered" evidence="12">
    <location>
        <begin position="293"/>
        <end position="342"/>
    </location>
</feature>
<evidence type="ECO:0000256" key="12">
    <source>
        <dbReference type="SAM" id="MobiDB-lite"/>
    </source>
</evidence>
<dbReference type="PANTHER" id="PTHR10408">
    <property type="entry name" value="STEROL O-ACYLTRANSFERASE"/>
    <property type="match status" value="1"/>
</dbReference>
<dbReference type="PIRSF" id="PIRSF000439">
    <property type="entry name" value="Oat_ACAT_DAG_ARE"/>
    <property type="match status" value="1"/>
</dbReference>
<dbReference type="EMBL" id="JAODAN010000008">
    <property type="protein sequence ID" value="KAK1922710.1"/>
    <property type="molecule type" value="Genomic_DNA"/>
</dbReference>
<evidence type="ECO:0000256" key="8">
    <source>
        <dbReference type="ARBA" id="ARBA00023315"/>
    </source>
</evidence>
<feature type="transmembrane region" description="Helical" evidence="13">
    <location>
        <begin position="135"/>
        <end position="156"/>
    </location>
</feature>
<feature type="region of interest" description="Disordered" evidence="12">
    <location>
        <begin position="1"/>
        <end position="28"/>
    </location>
</feature>
<feature type="region of interest" description="Disordered" evidence="12">
    <location>
        <begin position="261"/>
        <end position="281"/>
    </location>
</feature>
<dbReference type="GO" id="GO:0008204">
    <property type="term" value="P:ergosterol metabolic process"/>
    <property type="evidence" value="ECO:0007669"/>
    <property type="project" value="TreeGrafter"/>
</dbReference>
<evidence type="ECO:0000256" key="1">
    <source>
        <dbReference type="ARBA" id="ARBA00004477"/>
    </source>
</evidence>
<evidence type="ECO:0000256" key="11">
    <source>
        <dbReference type="PIRSR" id="PIRSR000439-1"/>
    </source>
</evidence>
<evidence type="ECO:0000256" key="2">
    <source>
        <dbReference type="ARBA" id="ARBA00009010"/>
    </source>
</evidence>
<feature type="transmembrane region" description="Helical" evidence="13">
    <location>
        <begin position="194"/>
        <end position="211"/>
    </location>
</feature>
<evidence type="ECO:0000256" key="7">
    <source>
        <dbReference type="ARBA" id="ARBA00023136"/>
    </source>
</evidence>
<feature type="compositionally biased region" description="Low complexity" evidence="12">
    <location>
        <begin position="1"/>
        <end position="15"/>
    </location>
</feature>
<keyword evidence="4 13" id="KW-0812">Transmembrane</keyword>
<feature type="compositionally biased region" description="Basic residues" evidence="12">
    <location>
        <begin position="310"/>
        <end position="321"/>
    </location>
</feature>
<proteinExistence type="inferred from homology"/>
<feature type="transmembrane region" description="Helical" evidence="13">
    <location>
        <begin position="422"/>
        <end position="441"/>
    </location>
</feature>
<dbReference type="Pfam" id="PF03062">
    <property type="entry name" value="MBOAT"/>
    <property type="match status" value="1"/>
</dbReference>
<evidence type="ECO:0000256" key="4">
    <source>
        <dbReference type="ARBA" id="ARBA00022692"/>
    </source>
</evidence>
<feature type="compositionally biased region" description="Low complexity" evidence="12">
    <location>
        <begin position="262"/>
        <end position="280"/>
    </location>
</feature>
<keyword evidence="7 10" id="KW-0472">Membrane</keyword>